<evidence type="ECO:0000313" key="9">
    <source>
        <dbReference type="Proteomes" id="UP000027734"/>
    </source>
</evidence>
<dbReference type="InterPro" id="IPR016181">
    <property type="entry name" value="Acyl_CoA_acyltransferase"/>
</dbReference>
<feature type="transmembrane region" description="Helical" evidence="6">
    <location>
        <begin position="124"/>
        <end position="144"/>
    </location>
</feature>
<comment type="caution">
    <text evidence="8">The sequence shown here is derived from an EMBL/GenBank/DDBJ whole genome shotgun (WGS) entry which is preliminary data.</text>
</comment>
<evidence type="ECO:0000256" key="4">
    <source>
        <dbReference type="ARBA" id="ARBA00022989"/>
    </source>
</evidence>
<dbReference type="GO" id="GO:0016755">
    <property type="term" value="F:aminoacyltransferase activity"/>
    <property type="evidence" value="ECO:0007669"/>
    <property type="project" value="TreeGrafter"/>
</dbReference>
<sequence>MVLKTTARNLFPFLILGLSVLLLSEQLSGDLWHDLPRYMLSIPWQIWIGGLICTALSFFALGQYDDLAHRQLGTGMSQNHSRVSGMTAIALAQTIGFGMLTGAVCRWRMLPTLGASRALALSAFVSLSFIMALVVLTALACLVLPAPRGAIIPAMVVTCAVPLFVFALVRFPRFRLGKNDIKLPSITITAGIFKWTLVDTLGAAAALWLFLPPEIDMSLVHFFPIYLIALLSALLCNTPGGVGPFELVLLGVFPHVGADSLMQSIISFRLVYYALPACIGMVMLLFPLKGGQRTALPDAKFHTIENAQRSEVGVIRQNGGRLVTFKDGAAAFWSTPQTVSALFSPLYGTMPATLQAVQNEAWQSGKIPMIYKCTAREATAVREAGWAVVHVADDALLCPRTFTLDVPERRSLRRKLRAAEKGGVVAQKETQLPLKEMREIDAEWRAMRGPARGGTLGQFCEEYVSEQWVAIARLNGKPIAFITLFTNQQEWCVDLMRQGHNVPNGTMHALIHCAVLAARAEGVAQFSLAAVPPDRAAKTTVLHHLHGYVLRKAATPGLIQFKSSFAPQWTPRYAASVNRIGLALGLVDIAVEVHGRRRNDAP</sequence>
<dbReference type="STRING" id="1300350.Z948_772"/>
<dbReference type="InterPro" id="IPR024320">
    <property type="entry name" value="LPG_synthase_C"/>
</dbReference>
<evidence type="ECO:0000259" key="7">
    <source>
        <dbReference type="Pfam" id="PF09924"/>
    </source>
</evidence>
<evidence type="ECO:0000256" key="5">
    <source>
        <dbReference type="ARBA" id="ARBA00023136"/>
    </source>
</evidence>
<dbReference type="GO" id="GO:0005886">
    <property type="term" value="C:plasma membrane"/>
    <property type="evidence" value="ECO:0007669"/>
    <property type="project" value="UniProtKB-SubCell"/>
</dbReference>
<feature type="transmembrane region" description="Helical" evidence="6">
    <location>
        <begin position="44"/>
        <end position="62"/>
    </location>
</feature>
<dbReference type="AlphaFoldDB" id="A0A073IWQ2"/>
<gene>
    <name evidence="8" type="ORF">DSW25_06265</name>
</gene>
<dbReference type="Pfam" id="PF09924">
    <property type="entry name" value="LPG_synthase_C"/>
    <property type="match status" value="1"/>
</dbReference>
<dbReference type="EMBL" id="JAMC01000002">
    <property type="protein sequence ID" value="KEJ89817.1"/>
    <property type="molecule type" value="Genomic_DNA"/>
</dbReference>
<evidence type="ECO:0000256" key="1">
    <source>
        <dbReference type="ARBA" id="ARBA00004651"/>
    </source>
</evidence>
<dbReference type="Proteomes" id="UP000027734">
    <property type="component" value="Unassembled WGS sequence"/>
</dbReference>
<evidence type="ECO:0000256" key="6">
    <source>
        <dbReference type="SAM" id="Phobius"/>
    </source>
</evidence>
<dbReference type="GO" id="GO:0055091">
    <property type="term" value="P:phospholipid homeostasis"/>
    <property type="evidence" value="ECO:0007669"/>
    <property type="project" value="TreeGrafter"/>
</dbReference>
<dbReference type="eggNOG" id="COG2898">
    <property type="taxonomic scope" value="Bacteria"/>
</dbReference>
<proteinExistence type="predicted"/>
<feature type="transmembrane region" description="Helical" evidence="6">
    <location>
        <begin position="83"/>
        <end position="104"/>
    </location>
</feature>
<protein>
    <submittedName>
        <fullName evidence="8">Membrane protein</fullName>
    </submittedName>
</protein>
<keyword evidence="4 6" id="KW-1133">Transmembrane helix</keyword>
<feature type="domain" description="Phosphatidylglycerol lysyltransferase C-terminal" evidence="7">
    <location>
        <begin position="326"/>
        <end position="575"/>
    </location>
</feature>
<dbReference type="PANTHER" id="PTHR34697">
    <property type="entry name" value="PHOSPHATIDYLGLYCEROL LYSYLTRANSFERASE"/>
    <property type="match status" value="1"/>
</dbReference>
<keyword evidence="2" id="KW-1003">Cell membrane</keyword>
<dbReference type="PANTHER" id="PTHR34697:SF2">
    <property type="entry name" value="PHOSPHATIDYLGLYCEROL LYSYLTRANSFERASE"/>
    <property type="match status" value="1"/>
</dbReference>
<accession>A0A073IWQ2</accession>
<evidence type="ECO:0000313" key="8">
    <source>
        <dbReference type="EMBL" id="KEJ89817.1"/>
    </source>
</evidence>
<feature type="transmembrane region" description="Helical" evidence="6">
    <location>
        <begin position="192"/>
        <end position="211"/>
    </location>
</feature>
<feature type="transmembrane region" description="Helical" evidence="6">
    <location>
        <begin position="151"/>
        <end position="172"/>
    </location>
</feature>
<keyword evidence="5 6" id="KW-0472">Membrane</keyword>
<reference evidence="8 9" key="1">
    <citation type="submission" date="2014-01" db="EMBL/GenBank/DDBJ databases">
        <title>Sulfitobacter donghicola JCM 14565 Genome Sequencing.</title>
        <authorList>
            <person name="Lai Q."/>
            <person name="Hong Z."/>
        </authorList>
    </citation>
    <scope>NUCLEOTIDE SEQUENCE [LARGE SCALE GENOMIC DNA]</scope>
    <source>
        <strain evidence="8 9">JCM 14565</strain>
    </source>
</reference>
<feature type="transmembrane region" description="Helical" evidence="6">
    <location>
        <begin position="270"/>
        <end position="288"/>
    </location>
</feature>
<organism evidence="8 9">
    <name type="scientific">Sulfitobacter donghicola DSW-25 = KCTC 12864 = JCM 14565</name>
    <dbReference type="NCBI Taxonomy" id="1300350"/>
    <lineage>
        <taxon>Bacteria</taxon>
        <taxon>Pseudomonadati</taxon>
        <taxon>Pseudomonadota</taxon>
        <taxon>Alphaproteobacteria</taxon>
        <taxon>Rhodobacterales</taxon>
        <taxon>Roseobacteraceae</taxon>
        <taxon>Sulfitobacter</taxon>
    </lineage>
</organism>
<evidence type="ECO:0000256" key="2">
    <source>
        <dbReference type="ARBA" id="ARBA00022475"/>
    </source>
</evidence>
<keyword evidence="9" id="KW-1185">Reference proteome</keyword>
<dbReference type="SUPFAM" id="SSF55729">
    <property type="entry name" value="Acyl-CoA N-acyltransferases (Nat)"/>
    <property type="match status" value="1"/>
</dbReference>
<dbReference type="OrthoDB" id="145485at2"/>
<evidence type="ECO:0000256" key="3">
    <source>
        <dbReference type="ARBA" id="ARBA00022692"/>
    </source>
</evidence>
<feature type="transmembrane region" description="Helical" evidence="6">
    <location>
        <begin position="218"/>
        <end position="235"/>
    </location>
</feature>
<comment type="subcellular location">
    <subcellularLocation>
        <location evidence="1">Cell membrane</location>
        <topology evidence="1">Multi-pass membrane protein</topology>
    </subcellularLocation>
</comment>
<name>A0A073IWQ2_9RHOB</name>
<keyword evidence="3 6" id="KW-0812">Transmembrane</keyword>
<dbReference type="RefSeq" id="WP_025058241.1">
    <property type="nucleotide sequence ID" value="NZ_JASF01000005.1"/>
</dbReference>
<dbReference type="InterPro" id="IPR051211">
    <property type="entry name" value="PG_lysyltransferase"/>
</dbReference>